<comment type="similarity">
    <text evidence="2">Belongs to the PC-esterase family. TBL subfamily.</text>
</comment>
<keyword evidence="4" id="KW-0735">Signal-anchor</keyword>
<dbReference type="InterPro" id="IPR026057">
    <property type="entry name" value="TBL_C"/>
</dbReference>
<dbReference type="InterPro" id="IPR029962">
    <property type="entry name" value="TBL"/>
</dbReference>
<feature type="transmembrane region" description="Helical" evidence="7">
    <location>
        <begin position="55"/>
        <end position="79"/>
    </location>
</feature>
<comment type="subcellular location">
    <subcellularLocation>
        <location evidence="1">Membrane</location>
        <topology evidence="1">Single-pass membrane protein</topology>
    </subcellularLocation>
</comment>
<gene>
    <name evidence="10" type="ORF">V8G54_017513</name>
</gene>
<evidence type="ECO:0008006" key="12">
    <source>
        <dbReference type="Google" id="ProtNLM"/>
    </source>
</evidence>
<evidence type="ECO:0000256" key="6">
    <source>
        <dbReference type="ARBA" id="ARBA00023136"/>
    </source>
</evidence>
<evidence type="ECO:0000256" key="7">
    <source>
        <dbReference type="SAM" id="Phobius"/>
    </source>
</evidence>
<dbReference type="PANTHER" id="PTHR32285:SF292">
    <property type="entry name" value="PMR5_CAS1P GDSL_SGNH-LIKE ACYL-ESTERASE FAMILY PROTEIN"/>
    <property type="match status" value="1"/>
</dbReference>
<evidence type="ECO:0000256" key="4">
    <source>
        <dbReference type="ARBA" id="ARBA00022968"/>
    </source>
</evidence>
<proteinExistence type="inferred from homology"/>
<organism evidence="10 11">
    <name type="scientific">Vigna mungo</name>
    <name type="common">Black gram</name>
    <name type="synonym">Phaseolus mungo</name>
    <dbReference type="NCBI Taxonomy" id="3915"/>
    <lineage>
        <taxon>Eukaryota</taxon>
        <taxon>Viridiplantae</taxon>
        <taxon>Streptophyta</taxon>
        <taxon>Embryophyta</taxon>
        <taxon>Tracheophyta</taxon>
        <taxon>Spermatophyta</taxon>
        <taxon>Magnoliopsida</taxon>
        <taxon>eudicotyledons</taxon>
        <taxon>Gunneridae</taxon>
        <taxon>Pentapetalae</taxon>
        <taxon>rosids</taxon>
        <taxon>fabids</taxon>
        <taxon>Fabales</taxon>
        <taxon>Fabaceae</taxon>
        <taxon>Papilionoideae</taxon>
        <taxon>50 kb inversion clade</taxon>
        <taxon>NPAAA clade</taxon>
        <taxon>indigoferoid/millettioid clade</taxon>
        <taxon>Phaseoleae</taxon>
        <taxon>Vigna</taxon>
    </lineage>
</organism>
<evidence type="ECO:0000256" key="5">
    <source>
        <dbReference type="ARBA" id="ARBA00022989"/>
    </source>
</evidence>
<evidence type="ECO:0000313" key="10">
    <source>
        <dbReference type="EMBL" id="WVZ12983.1"/>
    </source>
</evidence>
<feature type="domain" description="Trichome birefringence-like C-terminal" evidence="8">
    <location>
        <begin position="190"/>
        <end position="480"/>
    </location>
</feature>
<evidence type="ECO:0000259" key="9">
    <source>
        <dbReference type="Pfam" id="PF14416"/>
    </source>
</evidence>
<dbReference type="Pfam" id="PF14416">
    <property type="entry name" value="PMR5N"/>
    <property type="match status" value="1"/>
</dbReference>
<evidence type="ECO:0000256" key="3">
    <source>
        <dbReference type="ARBA" id="ARBA00022692"/>
    </source>
</evidence>
<evidence type="ECO:0000313" key="11">
    <source>
        <dbReference type="Proteomes" id="UP001374535"/>
    </source>
</evidence>
<sequence>MRFKVCVDCGDGHRGLRVWWWRVLFFDSSTRVSRREETSSRKTTERKKRFSSMKLLLRVSYLLPPIGLFSFAVYFYYLFITPQPLHLPEFVFTINQSSLSASKLPVTPSQPLDLPESVSTINQSSLSAYKLPVYEKLCDYSNGKWVRTKRGPLYNGSSCVEILQNQNCLSNGRPDSGFLHWRWKPSECHLPRFNPNIFLQLISNKHVAFIGDSLSMNHLSSLLCMLSTVSKPKIINHRGSHWWLFRSHNATLSFYWSPFLVEGDQRNFPGPLYNTVYLDRVNMRWARDMDQMDMIVLSFGHWLMVPSVFYEGGKVLGCMRHPVSNCTVDIGFGGPIRRTLRTTLNSIIERNVGKGNNGVDVIVTTYSPSHLEGNWDKGGTCSKTKPYAVGERELEGENAQIRMIEMEEVEKAKKRAKKLRGFRLEVLDVTKLALLRPDGHVGAYMNPFPFANGVPKAVKNDCVHWCLPGPIDTWSEVLVQVMKNMAQLPKE</sequence>
<dbReference type="GO" id="GO:0016413">
    <property type="term" value="F:O-acetyltransferase activity"/>
    <property type="evidence" value="ECO:0007669"/>
    <property type="project" value="InterPro"/>
</dbReference>
<reference evidence="10 11" key="1">
    <citation type="journal article" date="2023" name="Life. Sci Alliance">
        <title>Evolutionary insights into 3D genome organization and epigenetic landscape of Vigna mungo.</title>
        <authorList>
            <person name="Junaid A."/>
            <person name="Singh B."/>
            <person name="Bhatia S."/>
        </authorList>
    </citation>
    <scope>NUCLEOTIDE SEQUENCE [LARGE SCALE GENOMIC DNA]</scope>
    <source>
        <strain evidence="10">Urdbean</strain>
    </source>
</reference>
<evidence type="ECO:0000256" key="1">
    <source>
        <dbReference type="ARBA" id="ARBA00004167"/>
    </source>
</evidence>
<dbReference type="Pfam" id="PF13839">
    <property type="entry name" value="PC-Esterase"/>
    <property type="match status" value="1"/>
</dbReference>
<evidence type="ECO:0000259" key="8">
    <source>
        <dbReference type="Pfam" id="PF13839"/>
    </source>
</evidence>
<keyword evidence="5 7" id="KW-1133">Transmembrane helix</keyword>
<evidence type="ECO:0000256" key="2">
    <source>
        <dbReference type="ARBA" id="ARBA00007727"/>
    </source>
</evidence>
<keyword evidence="3 7" id="KW-0812">Transmembrane</keyword>
<dbReference type="EMBL" id="CP144696">
    <property type="protein sequence ID" value="WVZ12983.1"/>
    <property type="molecule type" value="Genomic_DNA"/>
</dbReference>
<dbReference type="GO" id="GO:0016020">
    <property type="term" value="C:membrane"/>
    <property type="evidence" value="ECO:0007669"/>
    <property type="project" value="UniProtKB-SubCell"/>
</dbReference>
<dbReference type="AlphaFoldDB" id="A0AAQ3NR17"/>
<protein>
    <recommendedName>
        <fullName evidence="12">Trichome birefringence-like N-terminal domain-containing protein</fullName>
    </recommendedName>
</protein>
<accession>A0AAQ3NR17</accession>
<dbReference type="Proteomes" id="UP001374535">
    <property type="component" value="Chromosome 5"/>
</dbReference>
<dbReference type="PANTHER" id="PTHR32285">
    <property type="entry name" value="PROTEIN TRICHOME BIREFRINGENCE-LIKE 9-RELATED"/>
    <property type="match status" value="1"/>
</dbReference>
<keyword evidence="6 7" id="KW-0472">Membrane</keyword>
<keyword evidence="11" id="KW-1185">Reference proteome</keyword>
<feature type="domain" description="Trichome birefringence-like N-terminal" evidence="9">
    <location>
        <begin position="138"/>
        <end position="189"/>
    </location>
</feature>
<dbReference type="GO" id="GO:0005794">
    <property type="term" value="C:Golgi apparatus"/>
    <property type="evidence" value="ECO:0007669"/>
    <property type="project" value="TreeGrafter"/>
</dbReference>
<name>A0AAQ3NR17_VIGMU</name>
<dbReference type="InterPro" id="IPR025846">
    <property type="entry name" value="TBL_N"/>
</dbReference>